<evidence type="ECO:0000313" key="2">
    <source>
        <dbReference type="Proteomes" id="UP001159363"/>
    </source>
</evidence>
<keyword evidence="2" id="KW-1185">Reference proteome</keyword>
<name>A0ABQ9H3K6_9NEOP</name>
<reference evidence="1 2" key="1">
    <citation type="submission" date="2023-02" db="EMBL/GenBank/DDBJ databases">
        <title>LHISI_Scaffold_Assembly.</title>
        <authorList>
            <person name="Stuart O.P."/>
            <person name="Cleave R."/>
            <person name="Magrath M.J.L."/>
            <person name="Mikheyev A.S."/>
        </authorList>
    </citation>
    <scope>NUCLEOTIDE SEQUENCE [LARGE SCALE GENOMIC DNA]</scope>
    <source>
        <strain evidence="1">Daus_M_001</strain>
        <tissue evidence="1">Leg muscle</tissue>
    </source>
</reference>
<comment type="caution">
    <text evidence="1">The sequence shown here is derived from an EMBL/GenBank/DDBJ whole genome shotgun (WGS) entry which is preliminary data.</text>
</comment>
<dbReference type="EMBL" id="JARBHB010000007">
    <property type="protein sequence ID" value="KAJ8878883.1"/>
    <property type="molecule type" value="Genomic_DNA"/>
</dbReference>
<dbReference type="Proteomes" id="UP001159363">
    <property type="component" value="Chromosome 6"/>
</dbReference>
<accession>A0ABQ9H3K6</accession>
<gene>
    <name evidence="1" type="ORF">PR048_019482</name>
</gene>
<sequence>MVKHFPSTRLVVAEHFKFNKRDQELSESVTQYIMQLKNMAMSHMMQRKLFIEPDVTFNKACGVATSMECTAHQTNMLEPTAHTEVHDLAASTMARQTTARQQCKHCGRVGNRPTGKMPCLSADLFLMWQITSHNSYVS</sequence>
<protein>
    <submittedName>
        <fullName evidence="1">Uncharacterized protein</fullName>
    </submittedName>
</protein>
<evidence type="ECO:0000313" key="1">
    <source>
        <dbReference type="EMBL" id="KAJ8878883.1"/>
    </source>
</evidence>
<proteinExistence type="predicted"/>
<organism evidence="1 2">
    <name type="scientific">Dryococelus australis</name>
    <dbReference type="NCBI Taxonomy" id="614101"/>
    <lineage>
        <taxon>Eukaryota</taxon>
        <taxon>Metazoa</taxon>
        <taxon>Ecdysozoa</taxon>
        <taxon>Arthropoda</taxon>
        <taxon>Hexapoda</taxon>
        <taxon>Insecta</taxon>
        <taxon>Pterygota</taxon>
        <taxon>Neoptera</taxon>
        <taxon>Polyneoptera</taxon>
        <taxon>Phasmatodea</taxon>
        <taxon>Verophasmatodea</taxon>
        <taxon>Anareolatae</taxon>
        <taxon>Phasmatidae</taxon>
        <taxon>Eurycanthinae</taxon>
        <taxon>Dryococelus</taxon>
    </lineage>
</organism>